<evidence type="ECO:0008006" key="2">
    <source>
        <dbReference type="Google" id="ProtNLM"/>
    </source>
</evidence>
<name>W2KZR8_PHYNI</name>
<sequence length="46" mass="4933">GDEIAIREILAKKSTPVAPLLTEEEQAEAAAVEALRDSAIDEIDQL</sequence>
<feature type="non-terminal residue" evidence="1">
    <location>
        <position position="1"/>
    </location>
</feature>
<feature type="non-terminal residue" evidence="1">
    <location>
        <position position="46"/>
    </location>
</feature>
<protein>
    <recommendedName>
        <fullName evidence="2">DNA-directed RNA polymerase subunit omega</fullName>
    </recommendedName>
</protein>
<reference evidence="1" key="1">
    <citation type="submission" date="2013-11" db="EMBL/GenBank/DDBJ databases">
        <title>The Genome Sequence of Phytophthora parasitica CHvinca01.</title>
        <authorList>
            <consortium name="The Broad Institute Genomics Platform"/>
            <person name="Russ C."/>
            <person name="Tyler B."/>
            <person name="Panabieres F."/>
            <person name="Shan W."/>
            <person name="Tripathy S."/>
            <person name="Grunwald N."/>
            <person name="Machado M."/>
            <person name="Johnson C.S."/>
            <person name="Arredondo F."/>
            <person name="Hong C."/>
            <person name="Coffey M."/>
            <person name="Young S.K."/>
            <person name="Zeng Q."/>
            <person name="Gargeya S."/>
            <person name="Fitzgerald M."/>
            <person name="Abouelleil A."/>
            <person name="Alvarado L."/>
            <person name="Chapman S.B."/>
            <person name="Gainer-Dewar J."/>
            <person name="Goldberg J."/>
            <person name="Griggs A."/>
            <person name="Gujja S."/>
            <person name="Hansen M."/>
            <person name="Howarth C."/>
            <person name="Imamovic A."/>
            <person name="Ireland A."/>
            <person name="Larimer J."/>
            <person name="McCowan C."/>
            <person name="Murphy C."/>
            <person name="Pearson M."/>
            <person name="Poon T.W."/>
            <person name="Priest M."/>
            <person name="Roberts A."/>
            <person name="Saif S."/>
            <person name="Shea T."/>
            <person name="Sykes S."/>
            <person name="Wortman J."/>
            <person name="Nusbaum C."/>
            <person name="Birren B."/>
        </authorList>
    </citation>
    <scope>NUCLEOTIDE SEQUENCE [LARGE SCALE GENOMIC DNA]</scope>
    <source>
        <strain evidence="1">CHvinca01</strain>
    </source>
</reference>
<dbReference type="EMBL" id="KI680281">
    <property type="protein sequence ID" value="ETL90676.1"/>
    <property type="molecule type" value="Genomic_DNA"/>
</dbReference>
<accession>W2KZR8</accession>
<evidence type="ECO:0000313" key="1">
    <source>
        <dbReference type="EMBL" id="ETL90676.1"/>
    </source>
</evidence>
<organism evidence="1">
    <name type="scientific">Phytophthora nicotianae</name>
    <name type="common">Potato buckeye rot agent</name>
    <name type="synonym">Phytophthora parasitica</name>
    <dbReference type="NCBI Taxonomy" id="4792"/>
    <lineage>
        <taxon>Eukaryota</taxon>
        <taxon>Sar</taxon>
        <taxon>Stramenopiles</taxon>
        <taxon>Oomycota</taxon>
        <taxon>Peronosporomycetes</taxon>
        <taxon>Peronosporales</taxon>
        <taxon>Peronosporaceae</taxon>
        <taxon>Phytophthora</taxon>
    </lineage>
</organism>
<gene>
    <name evidence="1" type="ORF">L917_10687</name>
</gene>
<proteinExistence type="predicted"/>
<dbReference type="AlphaFoldDB" id="W2KZR8"/>
<dbReference type="Proteomes" id="UP000054423">
    <property type="component" value="Unassembled WGS sequence"/>
</dbReference>